<feature type="compositionally biased region" description="Low complexity" evidence="1">
    <location>
        <begin position="572"/>
        <end position="582"/>
    </location>
</feature>
<dbReference type="PANTHER" id="PTHR21583:SF8">
    <property type="entry name" value="PROTEIN ELYS"/>
    <property type="match status" value="1"/>
</dbReference>
<gene>
    <name evidence="2" type="ORF">KIN20_020382</name>
</gene>
<feature type="compositionally biased region" description="Polar residues" evidence="1">
    <location>
        <begin position="532"/>
        <end position="543"/>
    </location>
</feature>
<keyword evidence="3" id="KW-1185">Reference proteome</keyword>
<name>A0AAD5MMI5_PARTN</name>
<feature type="region of interest" description="Disordered" evidence="1">
    <location>
        <begin position="1064"/>
        <end position="1115"/>
    </location>
</feature>
<feature type="region of interest" description="Disordered" evidence="1">
    <location>
        <begin position="1520"/>
        <end position="1562"/>
    </location>
</feature>
<dbReference type="Proteomes" id="UP001196413">
    <property type="component" value="Unassembled WGS sequence"/>
</dbReference>
<feature type="region of interest" description="Disordered" evidence="1">
    <location>
        <begin position="431"/>
        <end position="508"/>
    </location>
</feature>
<feature type="compositionally biased region" description="Polar residues" evidence="1">
    <location>
        <begin position="11"/>
        <end position="22"/>
    </location>
</feature>
<feature type="compositionally biased region" description="Polar residues" evidence="1">
    <location>
        <begin position="1095"/>
        <end position="1108"/>
    </location>
</feature>
<sequence>MLDTVEPASGDRSQTETSSQFQKGCAIKFQARPLSERPPEFHAKFELELETDTIELCATRCYQDGCTGAKFDPETKSCSLSYNDKHFCNNSKAVLSYKATEPTWIHCVNCWPQLMNETSIIEGTGVSSSWNKVGTSTVLSSDISSGSIPPSSKFHDANKDFQDLLKAGCIVRFQIVKLEERPSQLTSNFETPFKTEAAEKCALHCYQNGCTGAKFEPETSECSLSFDATPYCSDSKFATISRTKQPVFMHCLTCVPYNASANQHFDDFSLANIDATPMQEEKGRHDLSTLQTVTTREESGEIPEVEEKTPLPAEEASGEEMVDGNILPKVQASMDETTALGGTQVPSESLLTNSPAGSSEEVTTMLLLSELPLWHSTMIEESATISGKENSGENPENEEETSSPAEEASGEEPLGNTILPEVQANMDETTTFGEIQTPSESVTTDLRAISSKELTSALSEPESTIERLTTTEESSKSQEFGENPPPPKVEDSGQEPAESSLLPLVQANKDEITKLGETQKATKYAATGFRSTTIEGLPTTPSRNEFPVEHSKTTDKSTVIPVKENDGEISASTEGISSSTVETSEEEPVNINFSPKVEANMDETTTLGENQLPPESLTTGVRIITSEELTTAASPTESTTEHSRTTEELLVIPVKEDSGELLTSTEKISSSEVYTTEEKPVNVNIFPKVQTATLGESQVPPESMTTGVRLITNEQLAAATSPTDSTLENSRTTGELPVIPVKEDSGELSTSTEKISPSEVYISEEKPVNVNIFPKVQTETSGENQLPPESMTTGVQIITSEELTAATSPTESTFEHSRTTEESPVIPVKEDSGELLTSTEKISSSEVYTTEEKPVNVNIFPKVQTATLGESQVPPESMTTGVRLITNEQLAAATSPTDSTLENSRTTGELPVIPVKEDSGELSTSTEKISPSEVYISEEKPVNVNIFPKVQTETSGENQLPPESMTTGVQIITSEELTAATSPTESTFEHSRTTEESPVIPVKEDSGELLTSTEKISSSEVYTTEEKPVNVNIFPKVQTATSGENQPPPESMTTGVQIITSEELTTATSPTESTSEHSRTTEDLPVIPVKEDSGELSTSTHKISSSEVDTSEKKPVNINVFPEVKANMDETATLGESQVSSDLTTTGYRLLPSEVLTTATSPTESTFEHSTTTEEAAVIPVKGDSGEFLTSTQKISSSEVYTNEEKPVNVNIFPKVQTATSGENQLPPESLTTGVRIITSEELTTAASPTESTSEHSRTTEESLVIPVKEDSEELSTSTQKISSSEVYTNEEKPVNVNIFPKAQTATLGESQVPPESMTTGVRLITSEELTVATSPTESTFEHSRTTEESPVIPVKEDSGELSTSTRKISSLEVNTSEKKPVNINIFPEVQANMDETTTLGENEVSPRSMTTGVQVITSEELTVATSHTESTFEHSRTTEESPVIPVKEDSGELSTSTQKISSLEVDTSEKKPVNINIFPEVQANMDETTTLGENEVSPRSMTTRVQVTPGGELTIAASATESTFEQSRATEESPLVPVKEISEELLTSTQKTSSSEVDTSEERPVNINIFPKVQANADEAATSAANQVPSDAATTGYRGISSEELITTSTRPEPTYERFMAAEELSTTTTKDDSRASEAEQKLLLPVTSSADEASVKKHEYITILPEVLANVDETTTSGKIQVSSISVTTDYRAIPSEKLEITFSRPESASERFTTTEESSSTTMKEDSGKISKPEHEAASFTVGISGNEPVIIMIPPKVQAETTISGKFHVSLESVTTDSPATPSEELATVSLHPESTMKHFVEKEELSSSPVKEDSGEIPGHEEKSLPSVTSTTGEMGKKAHVDINVPIVEAKLDETTTLPVTHLLSLSMITGSPIVFNGELSTASARPQTFEFSRTTEEFSTISVKENSREIAEPVDITYLSASLPRVEAHGEESMDSSSLSKMEAKMEETTELATTQALPESTINASSLLDSPNKPIASYSSSFSSFADGELITTLASTVPSVTETIGKDRESGEKTLSPTASSEVEANESKPVGIMNVKSGEEIKILSPTQIPSKSMVGISSVSTSHDEMAATSSPFVDSTTQQFSMTLESSLFEGTEATGKILQPEEKTSSSITLLTIEKSKKEPVQSDKLTDIKATIEKETTEGLPQASSVLVARISANSNDGLELSSPSSFVFEPKESETALSTPMITRIKSLGKISGSEEKPVEVTTSPTEKETVEESIKVNKSWNVEAEPDDTNKAIQLGSHRDSVSLPPTLILDGATFMEETIVPTLPAAITSSSGEQSSVFDHGRISSVESHLDKSQASSETTDLQTAEEFDDITMSIINASIVHHEEKANLPINVGFVPGSEPDSPEGGEQEEEISKMDTTENFDYENTVSTETLQSKSTGYVGADDFVTTTEPPLQLVRDFIDALAGGSLDTIFGPSRKPLEAIEEKLGELKKYLRKPTELKQDVKDGHSKEMEQVDITDLNSFSTDDSNTIVPTHEGTTSACVGRLEFQNSANR</sequence>
<feature type="compositionally biased region" description="Low complexity" evidence="1">
    <location>
        <begin position="1064"/>
        <end position="1073"/>
    </location>
</feature>
<feature type="compositionally biased region" description="Polar residues" evidence="1">
    <location>
        <begin position="1546"/>
        <end position="1558"/>
    </location>
</feature>
<feature type="region of interest" description="Disordered" evidence="1">
    <location>
        <begin position="1427"/>
        <end position="1466"/>
    </location>
</feature>
<feature type="compositionally biased region" description="Basic and acidic residues" evidence="1">
    <location>
        <begin position="546"/>
        <end position="555"/>
    </location>
</feature>
<feature type="region of interest" description="Disordered" evidence="1">
    <location>
        <begin position="1707"/>
        <end position="1736"/>
    </location>
</feature>
<protein>
    <submittedName>
        <fullName evidence="2">Uncharacterized protein</fullName>
    </submittedName>
</protein>
<feature type="compositionally biased region" description="Low complexity" evidence="1">
    <location>
        <begin position="1713"/>
        <end position="1725"/>
    </location>
</feature>
<feature type="compositionally biased region" description="Polar residues" evidence="1">
    <location>
        <begin position="431"/>
        <end position="444"/>
    </location>
</feature>
<feature type="compositionally biased region" description="Basic and acidic residues" evidence="1">
    <location>
        <begin position="2220"/>
        <end position="2229"/>
    </location>
</feature>
<feature type="compositionally biased region" description="Polar residues" evidence="1">
    <location>
        <begin position="976"/>
        <end position="986"/>
    </location>
</feature>
<feature type="region of interest" description="Disordered" evidence="1">
    <location>
        <begin position="1"/>
        <end position="22"/>
    </location>
</feature>
<evidence type="ECO:0000256" key="1">
    <source>
        <dbReference type="SAM" id="MobiDB-lite"/>
    </source>
</evidence>
<feature type="region of interest" description="Disordered" evidence="1">
    <location>
        <begin position="1242"/>
        <end position="1264"/>
    </location>
</feature>
<feature type="compositionally biased region" description="Basic and acidic residues" evidence="1">
    <location>
        <begin position="295"/>
        <end position="309"/>
    </location>
</feature>
<proteinExistence type="predicted"/>
<feature type="compositionally biased region" description="Polar residues" evidence="1">
    <location>
        <begin position="2021"/>
        <end position="2031"/>
    </location>
</feature>
<feature type="compositionally biased region" description="Low complexity" evidence="1">
    <location>
        <begin position="1242"/>
        <end position="1252"/>
    </location>
</feature>
<feature type="region of interest" description="Disordered" evidence="1">
    <location>
        <begin position="976"/>
        <end position="1023"/>
    </location>
</feature>
<feature type="region of interest" description="Disordered" evidence="1">
    <location>
        <begin position="1334"/>
        <end position="1368"/>
    </location>
</feature>
<evidence type="ECO:0000313" key="3">
    <source>
        <dbReference type="Proteomes" id="UP001196413"/>
    </source>
</evidence>
<organism evidence="2 3">
    <name type="scientific">Parelaphostrongylus tenuis</name>
    <name type="common">Meningeal worm</name>
    <dbReference type="NCBI Taxonomy" id="148309"/>
    <lineage>
        <taxon>Eukaryota</taxon>
        <taxon>Metazoa</taxon>
        <taxon>Ecdysozoa</taxon>
        <taxon>Nematoda</taxon>
        <taxon>Chromadorea</taxon>
        <taxon>Rhabditida</taxon>
        <taxon>Rhabditina</taxon>
        <taxon>Rhabditomorpha</taxon>
        <taxon>Strongyloidea</taxon>
        <taxon>Metastrongylidae</taxon>
        <taxon>Parelaphostrongylus</taxon>
    </lineage>
</organism>
<dbReference type="EMBL" id="JAHQIW010004128">
    <property type="protein sequence ID" value="KAJ1361187.1"/>
    <property type="molecule type" value="Genomic_DNA"/>
</dbReference>
<evidence type="ECO:0000313" key="2">
    <source>
        <dbReference type="EMBL" id="KAJ1361187.1"/>
    </source>
</evidence>
<dbReference type="PANTHER" id="PTHR21583">
    <property type="entry name" value="ELYS PROTEIN"/>
    <property type="match status" value="1"/>
</dbReference>
<feature type="region of interest" description="Disordered" evidence="1">
    <location>
        <begin position="532"/>
        <end position="593"/>
    </location>
</feature>
<feature type="compositionally biased region" description="Basic and acidic residues" evidence="1">
    <location>
        <begin position="1431"/>
        <end position="1440"/>
    </location>
</feature>
<feature type="region of interest" description="Disordered" evidence="1">
    <location>
        <begin position="804"/>
        <end position="837"/>
    </location>
</feature>
<feature type="region of interest" description="Disordered" evidence="1">
    <location>
        <begin position="2475"/>
        <end position="2494"/>
    </location>
</feature>
<feature type="compositionally biased region" description="Basic and acidic residues" evidence="1">
    <location>
        <begin position="1726"/>
        <end position="1736"/>
    </location>
</feature>
<feature type="region of interest" description="Disordered" evidence="1">
    <location>
        <begin position="281"/>
        <end position="323"/>
    </location>
</feature>
<feature type="region of interest" description="Disordered" evidence="1">
    <location>
        <begin position="2210"/>
        <end position="2229"/>
    </location>
</feature>
<accession>A0AAD5MMI5</accession>
<feature type="compositionally biased region" description="Low complexity" evidence="1">
    <location>
        <begin position="402"/>
        <end position="413"/>
    </location>
</feature>
<feature type="region of interest" description="Disordered" evidence="1">
    <location>
        <begin position="2012"/>
        <end position="2034"/>
    </location>
</feature>
<feature type="region of interest" description="Disordered" evidence="1">
    <location>
        <begin position="891"/>
        <end position="934"/>
    </location>
</feature>
<feature type="compositionally biased region" description="Polar residues" evidence="1">
    <location>
        <begin position="1453"/>
        <end position="1466"/>
    </location>
</feature>
<feature type="region of interest" description="Disordered" evidence="1">
    <location>
        <begin position="2353"/>
        <end position="2379"/>
    </location>
</feature>
<reference evidence="2" key="1">
    <citation type="submission" date="2021-06" db="EMBL/GenBank/DDBJ databases">
        <title>Parelaphostrongylus tenuis whole genome reference sequence.</title>
        <authorList>
            <person name="Garwood T.J."/>
            <person name="Larsen P.A."/>
            <person name="Fountain-Jones N.M."/>
            <person name="Garbe J.R."/>
            <person name="Macchietto M.G."/>
            <person name="Kania S.A."/>
            <person name="Gerhold R.W."/>
            <person name="Richards J.E."/>
            <person name="Wolf T.M."/>
        </authorList>
    </citation>
    <scope>NUCLEOTIDE SEQUENCE</scope>
    <source>
        <strain evidence="2">MNPRO001-30</strain>
        <tissue evidence="2">Meninges</tissue>
    </source>
</reference>
<feature type="compositionally biased region" description="Basic and acidic residues" evidence="1">
    <location>
        <begin position="1805"/>
        <end position="1829"/>
    </location>
</feature>
<feature type="compositionally biased region" description="Polar residues" evidence="1">
    <location>
        <begin position="1009"/>
        <end position="1022"/>
    </location>
</feature>
<feature type="region of interest" description="Disordered" evidence="1">
    <location>
        <begin position="1805"/>
        <end position="1839"/>
    </location>
</feature>
<dbReference type="InterPro" id="IPR052620">
    <property type="entry name" value="ELYS/MEL-28_NucAsmblyFactor"/>
</dbReference>
<comment type="caution">
    <text evidence="2">The sequence shown here is derived from an EMBL/GenBank/DDBJ whole genome shotgun (WGS) entry which is preliminary data.</text>
</comment>
<feature type="compositionally biased region" description="Acidic residues" evidence="1">
    <location>
        <begin position="2358"/>
        <end position="2367"/>
    </location>
</feature>
<feature type="compositionally biased region" description="Polar residues" evidence="1">
    <location>
        <begin position="891"/>
        <end position="907"/>
    </location>
</feature>
<feature type="compositionally biased region" description="Polar residues" evidence="1">
    <location>
        <begin position="452"/>
        <end position="468"/>
    </location>
</feature>
<feature type="region of interest" description="Disordered" evidence="1">
    <location>
        <begin position="384"/>
        <end position="414"/>
    </location>
</feature>